<dbReference type="AlphaFoldDB" id="A0A1I8AWK3"/>
<keyword evidence="1" id="KW-1185">Reference proteome</keyword>
<sequence>MSTLVFSSSNHFCPSLLFFVLHYAVKISDSLERGNLLARMVEQAHLKNQFLFRNLIRPMNQNKDHIKSTALRMLVLVLLPSASEIACAELNNAF</sequence>
<dbReference type="Proteomes" id="UP000095287">
    <property type="component" value="Unplaced"/>
</dbReference>
<name>A0A1I8AWK3_9BILA</name>
<dbReference type="WBParaSite" id="L893_g969.t1">
    <property type="protein sequence ID" value="L893_g969.t1"/>
    <property type="gene ID" value="L893_g969"/>
</dbReference>
<reference evidence="2" key="1">
    <citation type="submission" date="2016-11" db="UniProtKB">
        <authorList>
            <consortium name="WormBaseParasite"/>
        </authorList>
    </citation>
    <scope>IDENTIFICATION</scope>
</reference>
<accession>A0A1I8AWK3</accession>
<organism evidence="1 2">
    <name type="scientific">Steinernema glaseri</name>
    <dbReference type="NCBI Taxonomy" id="37863"/>
    <lineage>
        <taxon>Eukaryota</taxon>
        <taxon>Metazoa</taxon>
        <taxon>Ecdysozoa</taxon>
        <taxon>Nematoda</taxon>
        <taxon>Chromadorea</taxon>
        <taxon>Rhabditida</taxon>
        <taxon>Tylenchina</taxon>
        <taxon>Panagrolaimomorpha</taxon>
        <taxon>Strongyloidoidea</taxon>
        <taxon>Steinernematidae</taxon>
        <taxon>Steinernema</taxon>
    </lineage>
</organism>
<evidence type="ECO:0000313" key="2">
    <source>
        <dbReference type="WBParaSite" id="L893_g969.t1"/>
    </source>
</evidence>
<evidence type="ECO:0000313" key="1">
    <source>
        <dbReference type="Proteomes" id="UP000095287"/>
    </source>
</evidence>
<protein>
    <submittedName>
        <fullName evidence="2">Secreted protein</fullName>
    </submittedName>
</protein>
<proteinExistence type="predicted"/>